<evidence type="ECO:0000313" key="3">
    <source>
        <dbReference type="Proteomes" id="UP000580839"/>
    </source>
</evidence>
<feature type="signal peptide" evidence="1">
    <location>
        <begin position="1"/>
        <end position="27"/>
    </location>
</feature>
<dbReference type="NCBIfam" id="TIGR04393">
    <property type="entry name" value="rpt_T5SS_PEPC"/>
    <property type="match status" value="1"/>
</dbReference>
<organism evidence="2 3">
    <name type="scientific">Eiseniibacteriota bacterium</name>
    <dbReference type="NCBI Taxonomy" id="2212470"/>
    <lineage>
        <taxon>Bacteria</taxon>
        <taxon>Candidatus Eiseniibacteriota</taxon>
    </lineage>
</organism>
<reference evidence="2 3" key="1">
    <citation type="submission" date="2020-04" db="EMBL/GenBank/DDBJ databases">
        <title>Metagenomic profiling of ammonia- and methane-oxidizing microorganisms in a Dutch drinking water treatment plant.</title>
        <authorList>
            <person name="Poghosyan L."/>
            <person name="Leucker S."/>
        </authorList>
    </citation>
    <scope>NUCLEOTIDE SEQUENCE [LARGE SCALE GENOMIC DNA]</scope>
    <source>
        <strain evidence="2">S-RSF-IL-03</strain>
    </source>
</reference>
<sequence>MKNFRRIASAFGLVLSFQLLLADFVRAANLDWINVAGGAAGVQNNWNPAQVPAAIDRLLFPLNNTYTVTFGSAVPASDELGLRDGVVTFRFPTAHTATTLLGIAQTGDTAKLTIDTGSLTLLRNLYVAAPAGHQGTLTVTGSGTSVTASSATGRTSFGDQGAGIFNILDGATVTLANPPEFGMLPGGQGTLVVSGVSSTSPFPRSRFIVNNSSTDPMEIGTNGTGHAGVLFGAKMDVTGSMFMGQNFGGVGTLVVAGLGASDSARLNVGGNLHVAHNELAGTAANSGLFSVQSGGVADVAGSTYLFDPDGSAGELEIREGARFETGSLFVGNPATELDFTGGYLQVRGGTLDLNGNPLTIGSATGVPILELHDNAQAVINSPTAPALNVGGNGLGGLSVLYGSDLTVHDFNAIVGDGANNFGDLTMKHAGSSLIVDHALLVGRAGQGQFSASDGSQATVHSLGIATQPGSEGSVNILGTGTSVHVTDTFELAGLSSGASNAPGIVRVYNNADLWLDRPVISGNVWPTGELYVSSDAVLHLAGSLINRGVMDLDLGNTLGGVIQPIAGGQIVGSGQALSSIFAVADTTGRITPDGFMHLGSDTSPLGFHFLGTLDVPGFVVTLHDADSAVVGNVQFTGGLLNGPPGGIHVGLDKRVTGTGRISGPIRPVGRILSTGASGISFRGPVLGVGQGMNGTRFRFEPGSSFVGFGRLEASIQVDSGAVILPTSDVTLGRAPLASGVTIDGALVIGPGVEVDLNGTDSTRVNGLVAMTRGFIENAVTSPLLIRPLGRLAGNGTLVGTAVNNGTIDPGPSVNDLHFERLVMQSSSHTLFDVGNFAAGERDTITSSGSMTIAGALHLNALPNFTPVVGDSFQVLAYASHTGTFDLLTLNGVPVMNSMQIVYGPASAWVKIVQPIVDVPETPVASSGRALQFSSPGSPSRSLAFALELPEAAQVTIELFDVRGRRLTTLQDGSLSAGQHRFDANAPSTAGAGLYFARAVVRGGHETVVRTVRAVRLR</sequence>
<dbReference type="EMBL" id="JABFRW010000010">
    <property type="protein sequence ID" value="NOT32725.1"/>
    <property type="molecule type" value="Genomic_DNA"/>
</dbReference>
<dbReference type="AlphaFoldDB" id="A0A849SLD6"/>
<keyword evidence="1" id="KW-0732">Signal</keyword>
<evidence type="ECO:0000256" key="1">
    <source>
        <dbReference type="SAM" id="SignalP"/>
    </source>
</evidence>
<dbReference type="InterPro" id="IPR030895">
    <property type="entry name" value="T5SS_PEPC_rpt"/>
</dbReference>
<feature type="chain" id="PRO_5032974086" description="T9SS type A sorting domain-containing protein" evidence="1">
    <location>
        <begin position="28"/>
        <end position="1017"/>
    </location>
</feature>
<protein>
    <recommendedName>
        <fullName evidence="4">T9SS type A sorting domain-containing protein</fullName>
    </recommendedName>
</protein>
<evidence type="ECO:0008006" key="4">
    <source>
        <dbReference type="Google" id="ProtNLM"/>
    </source>
</evidence>
<evidence type="ECO:0000313" key="2">
    <source>
        <dbReference type="EMBL" id="NOT32725.1"/>
    </source>
</evidence>
<comment type="caution">
    <text evidence="2">The sequence shown here is derived from an EMBL/GenBank/DDBJ whole genome shotgun (WGS) entry which is preliminary data.</text>
</comment>
<dbReference type="Proteomes" id="UP000580839">
    <property type="component" value="Unassembled WGS sequence"/>
</dbReference>
<name>A0A849SLD6_UNCEI</name>
<accession>A0A849SLD6</accession>
<proteinExistence type="predicted"/>
<gene>
    <name evidence="2" type="ORF">HOP12_01000</name>
</gene>